<reference evidence="7" key="2">
    <citation type="submission" date="2020-12" db="EMBL/GenBank/DDBJ databases">
        <title>New Spironucleus salmonicida genome in near-complete chromosomes.</title>
        <authorList>
            <person name="Xu F."/>
            <person name="Kurt Z."/>
            <person name="Jimenez-Gonzalez A."/>
            <person name="Astvaldsson A."/>
            <person name="Andersson J.O."/>
            <person name="Svard S.G."/>
        </authorList>
    </citation>
    <scope>NUCLEOTIDE SEQUENCE</scope>
    <source>
        <strain evidence="7">ATCC 50377</strain>
    </source>
</reference>
<reference evidence="6 7" key="1">
    <citation type="journal article" date="2014" name="PLoS Genet.">
        <title>The Genome of Spironucleus salmonicida Highlights a Fish Pathogen Adapted to Fluctuating Environments.</title>
        <authorList>
            <person name="Xu F."/>
            <person name="Jerlstrom-Hultqvist J."/>
            <person name="Einarsson E."/>
            <person name="Astvaldsson A."/>
            <person name="Svard S.G."/>
            <person name="Andersson J.O."/>
        </authorList>
    </citation>
    <scope>NUCLEOTIDE SEQUENCE</scope>
    <source>
        <strain evidence="7">ATCC 50377</strain>
    </source>
</reference>
<dbReference type="EMBL" id="KI545952">
    <property type="protein sequence ID" value="EST49401.1"/>
    <property type="molecule type" value="Genomic_DNA"/>
</dbReference>
<organism evidence="6">
    <name type="scientific">Spironucleus salmonicida</name>
    <dbReference type="NCBI Taxonomy" id="348837"/>
    <lineage>
        <taxon>Eukaryota</taxon>
        <taxon>Metamonada</taxon>
        <taxon>Diplomonadida</taxon>
        <taxon>Hexamitidae</taxon>
        <taxon>Hexamitinae</taxon>
        <taxon>Spironucleus</taxon>
    </lineage>
</organism>
<keyword evidence="3 4" id="KW-0413">Isomerase</keyword>
<dbReference type="Gene3D" id="3.30.70.660">
    <property type="entry name" value="Pseudouridine synthase I, catalytic domain, C-terminal subdomain"/>
    <property type="match status" value="1"/>
</dbReference>
<name>V6M045_9EUKA</name>
<dbReference type="EC" id="5.4.99.12" evidence="4"/>
<dbReference type="Gene3D" id="3.30.70.580">
    <property type="entry name" value="Pseudouridine synthase I, catalytic domain, N-terminal subdomain"/>
    <property type="match status" value="1"/>
</dbReference>
<evidence type="ECO:0000313" key="7">
    <source>
        <dbReference type="EMBL" id="KAH0576684.1"/>
    </source>
</evidence>
<sequence>MKVNQILQKSKIELAGIFLEVYNALDDKKKSEVRNNIFKAPKSIFENIPCQPIFLKVSYDGRNLSGVTESDSSFTVGRILRDALHSAQLVPDSFNFKNYTVCGRTDAGVSATGQVFSLWIRSSGETGATFDNLEGFKKHICGIDYLSAINTKLPKEVRVRNWAIVNEKMSARFDAIGRQYRYIVPGGCELDTLKMIQGGQKLIGEKDFRNFAFERQDIKHFIRRIDYVSVEKHGNDIHIVIKGKAFVYHQVRCTVAILLLIGAGYEDINVIDYLLDVARCPKRPKYNIAPAEFLIFEDAFFENLNWQSNDKISKSIKLFEYDLEVSYFKQFFYNQISSPSCCTVLSFVRGLSKKYTKIEQLQ</sequence>
<dbReference type="InterPro" id="IPR020094">
    <property type="entry name" value="TruA/RsuA/RluB/E/F_N"/>
</dbReference>
<dbReference type="GO" id="GO:0005737">
    <property type="term" value="C:cytoplasm"/>
    <property type="evidence" value="ECO:0007669"/>
    <property type="project" value="TreeGrafter"/>
</dbReference>
<dbReference type="PANTHER" id="PTHR11142">
    <property type="entry name" value="PSEUDOURIDYLATE SYNTHASE"/>
    <property type="match status" value="1"/>
</dbReference>
<proteinExistence type="inferred from homology"/>
<accession>V6M045</accession>
<dbReference type="GO" id="GO:0003723">
    <property type="term" value="F:RNA binding"/>
    <property type="evidence" value="ECO:0007669"/>
    <property type="project" value="InterPro"/>
</dbReference>
<dbReference type="GO" id="GO:0160147">
    <property type="term" value="F:tRNA pseudouridine(38-40) synthase activity"/>
    <property type="evidence" value="ECO:0007669"/>
    <property type="project" value="UniProtKB-EC"/>
</dbReference>
<dbReference type="InterPro" id="IPR020103">
    <property type="entry name" value="PsdUridine_synth_cat_dom_sf"/>
</dbReference>
<protein>
    <recommendedName>
        <fullName evidence="4">tRNA pseudouridine synthase</fullName>
        <ecNumber evidence="4">5.4.99.12</ecNumber>
    </recommendedName>
</protein>
<evidence type="ECO:0000256" key="1">
    <source>
        <dbReference type="ARBA" id="ARBA00009375"/>
    </source>
</evidence>
<dbReference type="InterPro" id="IPR020097">
    <property type="entry name" value="PsdUridine_synth_TruA_a/b_dom"/>
</dbReference>
<dbReference type="InterPro" id="IPR001406">
    <property type="entry name" value="PsdUridine_synth_TruA"/>
</dbReference>
<gene>
    <name evidence="6" type="ORF">SS50377_10326</name>
    <name evidence="7" type="ORF">SS50377_20030</name>
</gene>
<dbReference type="PANTHER" id="PTHR11142:SF5">
    <property type="entry name" value="TRNA PSEUDOURIDINE(38_39) SYNTHASE"/>
    <property type="match status" value="1"/>
</dbReference>
<dbReference type="EMBL" id="AUWU02000001">
    <property type="protein sequence ID" value="KAH0576684.1"/>
    <property type="molecule type" value="Genomic_DNA"/>
</dbReference>
<dbReference type="SUPFAM" id="SSF55120">
    <property type="entry name" value="Pseudouridine synthase"/>
    <property type="match status" value="1"/>
</dbReference>
<evidence type="ECO:0000256" key="2">
    <source>
        <dbReference type="ARBA" id="ARBA00022694"/>
    </source>
</evidence>
<comment type="catalytic activity">
    <reaction evidence="4">
        <text>uridine(38/39/40) in tRNA = pseudouridine(38/39/40) in tRNA</text>
        <dbReference type="Rhea" id="RHEA:22376"/>
        <dbReference type="Rhea" id="RHEA-COMP:10085"/>
        <dbReference type="Rhea" id="RHEA-COMP:10087"/>
        <dbReference type="ChEBI" id="CHEBI:65314"/>
        <dbReference type="ChEBI" id="CHEBI:65315"/>
        <dbReference type="EC" id="5.4.99.12"/>
    </reaction>
</comment>
<dbReference type="GO" id="GO:0031119">
    <property type="term" value="P:tRNA pseudouridine synthesis"/>
    <property type="evidence" value="ECO:0007669"/>
    <property type="project" value="TreeGrafter"/>
</dbReference>
<evidence type="ECO:0000256" key="4">
    <source>
        <dbReference type="RuleBase" id="RU003792"/>
    </source>
</evidence>
<comment type="similarity">
    <text evidence="1 4">Belongs to the tRNA pseudouridine synthase TruA family.</text>
</comment>
<evidence type="ECO:0000313" key="8">
    <source>
        <dbReference type="Proteomes" id="UP000018208"/>
    </source>
</evidence>
<evidence type="ECO:0000256" key="3">
    <source>
        <dbReference type="ARBA" id="ARBA00023235"/>
    </source>
</evidence>
<dbReference type="Proteomes" id="UP000018208">
    <property type="component" value="Unassembled WGS sequence"/>
</dbReference>
<dbReference type="AlphaFoldDB" id="V6M045"/>
<keyword evidence="2 4" id="KW-0819">tRNA processing</keyword>
<dbReference type="GO" id="GO:0005634">
    <property type="term" value="C:nucleus"/>
    <property type="evidence" value="ECO:0007669"/>
    <property type="project" value="TreeGrafter"/>
</dbReference>
<keyword evidence="8" id="KW-1185">Reference proteome</keyword>
<dbReference type="GO" id="GO:1990481">
    <property type="term" value="P:mRNA pseudouridine synthesis"/>
    <property type="evidence" value="ECO:0007669"/>
    <property type="project" value="TreeGrafter"/>
</dbReference>
<feature type="domain" description="Pseudouridine synthase I TruA alpha/beta" evidence="5">
    <location>
        <begin position="200"/>
        <end position="301"/>
    </location>
</feature>
<dbReference type="Pfam" id="PF01416">
    <property type="entry name" value="PseudoU_synth_1"/>
    <property type="match status" value="1"/>
</dbReference>
<dbReference type="InterPro" id="IPR020095">
    <property type="entry name" value="PsdUridine_synth_TruA_C"/>
</dbReference>
<dbReference type="VEuPathDB" id="GiardiaDB:SS50377_20030"/>
<dbReference type="OrthoDB" id="25767at2759"/>
<evidence type="ECO:0000259" key="5">
    <source>
        <dbReference type="Pfam" id="PF01416"/>
    </source>
</evidence>
<evidence type="ECO:0000313" key="6">
    <source>
        <dbReference type="EMBL" id="EST49401.1"/>
    </source>
</evidence>